<dbReference type="Gene3D" id="2.10.270.10">
    <property type="entry name" value="Cholin Binding"/>
    <property type="match status" value="4"/>
</dbReference>
<feature type="chain" id="PRO_5038701477" evidence="8">
    <location>
        <begin position="23"/>
        <end position="836"/>
    </location>
</feature>
<evidence type="ECO:0000256" key="7">
    <source>
        <dbReference type="SAM" id="MobiDB-lite"/>
    </source>
</evidence>
<feature type="active site" description="Nucleophile" evidence="6">
    <location>
        <position position="778"/>
    </location>
</feature>
<dbReference type="InterPro" id="IPR038063">
    <property type="entry name" value="Transpep_catalytic_dom"/>
</dbReference>
<keyword evidence="5 6" id="KW-0961">Cell wall biogenesis/degradation</keyword>
<feature type="compositionally biased region" description="Acidic residues" evidence="7">
    <location>
        <begin position="51"/>
        <end position="61"/>
    </location>
</feature>
<evidence type="ECO:0000256" key="2">
    <source>
        <dbReference type="ARBA" id="ARBA00022679"/>
    </source>
</evidence>
<evidence type="ECO:0000256" key="3">
    <source>
        <dbReference type="ARBA" id="ARBA00022960"/>
    </source>
</evidence>
<dbReference type="InterPro" id="IPR005490">
    <property type="entry name" value="LD_TPept_cat_dom"/>
</dbReference>
<dbReference type="EMBL" id="DXBU01000126">
    <property type="protein sequence ID" value="HIZ22945.1"/>
    <property type="molecule type" value="Genomic_DNA"/>
</dbReference>
<dbReference type="PROSITE" id="PS52029">
    <property type="entry name" value="LD_TPASE"/>
    <property type="match status" value="1"/>
</dbReference>
<evidence type="ECO:0000256" key="8">
    <source>
        <dbReference type="SAM" id="SignalP"/>
    </source>
</evidence>
<dbReference type="PANTHER" id="PTHR30582:SF2">
    <property type="entry name" value="L,D-TRANSPEPTIDASE YCIB-RELATED"/>
    <property type="match status" value="1"/>
</dbReference>
<sequence>MKRKLAAVLLSTALCVSMTAQAGAAAFDDGEASVPAVLDVSADPFTSGDTSIEETETEEPEITPGAEVSDPSQELETPSAEPGVTPSVTPIPDDTSEEPEDPDIEVFDPDAGIPDATPTPTPEPSVTPAEDPEEPDIFTSGDTLLALSQVVTEVDRDDWELADPANNRYKLQKDDGTYYTSTDGIVYIKTVTDKSAPATDTQAHSGQAGYYLFDAEGYMLTGQQTVAPGTPGCDITEEEEFFFMDAAHAIPLDEAAGAEETSFSPVTTNMGQAQLKYWLWTGTSFRYYDSTGRFLSVEELKVIREASGNYTGYYTINGENYCLDENGTPRTGDVEIKDGVKPGTYYFQETPGENGIAGAMLKNQWHSRTTSKGEQWRYFKGDGRLYERGIVATRLDPETMGDSKYLLGAAGYIQKNKMLKAANGYYYASDENGRVLINEMATFGNARYYFSSDGRRVKWKNCWHRCPGADNRFYYFGSTAGRIVEKRGWQKVVNTSGKMYGWFYFPDDGNHYVSRWMDGIYYFKETGQLASGVTEVNGKTYFFKVSNANTRNGDMFKNTMISYRNKWYYAGPKGILAQNRWVKYNGGYYYFQDDFTLLTNEFIQRGDTYGYVDSSGKFCTGWVVVNNAKNQVRYLNPNGKGFLKNTSKVIDGLRYYFDSNGYRKNDLTSSIKGPYYVEVDRVNGVMTIFDSGRTTPVKSIRVSVGLAGTPTPTGTYTLRSNLRWQPLMGPSWGQYGTHVQYAGQGGIFVHSVSGSSPNSYSLPAAEYNKLGNPASHGCIRCCVADAKWVYENCNGAAIKIFDGTYKADEVFKGPLGRRALVPLYGSKNFDPTDPLV</sequence>
<dbReference type="GO" id="GO:0071972">
    <property type="term" value="F:peptidoglycan L,D-transpeptidase activity"/>
    <property type="evidence" value="ECO:0007669"/>
    <property type="project" value="TreeGrafter"/>
</dbReference>
<organism evidence="10 11">
    <name type="scientific">Candidatus Blautia faecigallinarum</name>
    <dbReference type="NCBI Taxonomy" id="2838488"/>
    <lineage>
        <taxon>Bacteria</taxon>
        <taxon>Bacillati</taxon>
        <taxon>Bacillota</taxon>
        <taxon>Clostridia</taxon>
        <taxon>Lachnospirales</taxon>
        <taxon>Lachnospiraceae</taxon>
        <taxon>Blautia</taxon>
    </lineage>
</organism>
<dbReference type="InterPro" id="IPR050979">
    <property type="entry name" value="LD-transpeptidase"/>
</dbReference>
<name>A0A9D2DTU4_9FIRM</name>
<reference evidence="10" key="2">
    <citation type="submission" date="2021-04" db="EMBL/GenBank/DDBJ databases">
        <authorList>
            <person name="Gilroy R."/>
        </authorList>
    </citation>
    <scope>NUCLEOTIDE SEQUENCE</scope>
    <source>
        <strain evidence="10">14324</strain>
    </source>
</reference>
<gene>
    <name evidence="10" type="ORF">IAA21_09150</name>
</gene>
<proteinExistence type="predicted"/>
<keyword evidence="2" id="KW-0808">Transferase</keyword>
<dbReference type="GO" id="GO:0016740">
    <property type="term" value="F:transferase activity"/>
    <property type="evidence" value="ECO:0007669"/>
    <property type="project" value="UniProtKB-KW"/>
</dbReference>
<comment type="caution">
    <text evidence="10">The sequence shown here is derived from an EMBL/GenBank/DDBJ whole genome shotgun (WGS) entry which is preliminary data.</text>
</comment>
<keyword evidence="4 6" id="KW-0573">Peptidoglycan synthesis</keyword>
<dbReference type="Proteomes" id="UP000824041">
    <property type="component" value="Unassembled WGS sequence"/>
</dbReference>
<dbReference type="PANTHER" id="PTHR30582">
    <property type="entry name" value="L,D-TRANSPEPTIDASE"/>
    <property type="match status" value="1"/>
</dbReference>
<dbReference type="AlphaFoldDB" id="A0A9D2DTU4"/>
<feature type="signal peptide" evidence="8">
    <location>
        <begin position="1"/>
        <end position="22"/>
    </location>
</feature>
<reference evidence="10" key="1">
    <citation type="journal article" date="2021" name="PeerJ">
        <title>Extensive microbial diversity within the chicken gut microbiome revealed by metagenomics and culture.</title>
        <authorList>
            <person name="Gilroy R."/>
            <person name="Ravi A."/>
            <person name="Getino M."/>
            <person name="Pursley I."/>
            <person name="Horton D.L."/>
            <person name="Alikhan N.F."/>
            <person name="Baker D."/>
            <person name="Gharbi K."/>
            <person name="Hall N."/>
            <person name="Watson M."/>
            <person name="Adriaenssens E.M."/>
            <person name="Foster-Nyarko E."/>
            <person name="Jarju S."/>
            <person name="Secka A."/>
            <person name="Antonio M."/>
            <person name="Oren A."/>
            <person name="Chaudhuri R.R."/>
            <person name="La Ragione R."/>
            <person name="Hildebrand F."/>
            <person name="Pallen M.J."/>
        </authorList>
    </citation>
    <scope>NUCLEOTIDE SEQUENCE</scope>
    <source>
        <strain evidence="10">14324</strain>
    </source>
</reference>
<evidence type="ECO:0000256" key="5">
    <source>
        <dbReference type="ARBA" id="ARBA00023316"/>
    </source>
</evidence>
<dbReference type="GO" id="GO:0005576">
    <property type="term" value="C:extracellular region"/>
    <property type="evidence" value="ECO:0007669"/>
    <property type="project" value="TreeGrafter"/>
</dbReference>
<feature type="active site" description="Proton donor/acceptor" evidence="6">
    <location>
        <position position="750"/>
    </location>
</feature>
<dbReference type="CDD" id="cd16913">
    <property type="entry name" value="YkuD_like"/>
    <property type="match status" value="1"/>
</dbReference>
<dbReference type="Gene3D" id="2.40.440.10">
    <property type="entry name" value="L,D-transpeptidase catalytic domain-like"/>
    <property type="match status" value="1"/>
</dbReference>
<keyword evidence="3 6" id="KW-0133">Cell shape</keyword>
<dbReference type="SUPFAM" id="SSF141523">
    <property type="entry name" value="L,D-transpeptidase catalytic domain-like"/>
    <property type="match status" value="1"/>
</dbReference>
<dbReference type="GO" id="GO:0018104">
    <property type="term" value="P:peptidoglycan-protein cross-linking"/>
    <property type="evidence" value="ECO:0007669"/>
    <property type="project" value="TreeGrafter"/>
</dbReference>
<feature type="domain" description="L,D-TPase catalytic" evidence="9">
    <location>
        <begin position="675"/>
        <end position="801"/>
    </location>
</feature>
<dbReference type="GO" id="GO:0008360">
    <property type="term" value="P:regulation of cell shape"/>
    <property type="evidence" value="ECO:0007669"/>
    <property type="project" value="UniProtKB-UniRule"/>
</dbReference>
<evidence type="ECO:0000313" key="11">
    <source>
        <dbReference type="Proteomes" id="UP000824041"/>
    </source>
</evidence>
<evidence type="ECO:0000259" key="9">
    <source>
        <dbReference type="PROSITE" id="PS52029"/>
    </source>
</evidence>
<feature type="region of interest" description="Disordered" evidence="7">
    <location>
        <begin position="39"/>
        <end position="138"/>
    </location>
</feature>
<keyword evidence="8" id="KW-0732">Signal</keyword>
<comment type="pathway">
    <text evidence="1 6">Cell wall biogenesis; peptidoglycan biosynthesis.</text>
</comment>
<dbReference type="Pfam" id="PF03734">
    <property type="entry name" value="YkuD"/>
    <property type="match status" value="1"/>
</dbReference>
<protein>
    <submittedName>
        <fullName evidence="10">L,D-transpeptidase family protein</fullName>
    </submittedName>
</protein>
<evidence type="ECO:0000256" key="4">
    <source>
        <dbReference type="ARBA" id="ARBA00022984"/>
    </source>
</evidence>
<accession>A0A9D2DTU4</accession>
<feature type="compositionally biased region" description="Acidic residues" evidence="7">
    <location>
        <begin position="94"/>
        <end position="108"/>
    </location>
</feature>
<dbReference type="GO" id="GO:0071555">
    <property type="term" value="P:cell wall organization"/>
    <property type="evidence" value="ECO:0007669"/>
    <property type="project" value="UniProtKB-UniRule"/>
</dbReference>
<evidence type="ECO:0000256" key="6">
    <source>
        <dbReference type="PROSITE-ProRule" id="PRU01373"/>
    </source>
</evidence>
<dbReference type="SUPFAM" id="SSF69360">
    <property type="entry name" value="Cell wall binding repeat"/>
    <property type="match status" value="2"/>
</dbReference>
<evidence type="ECO:0000256" key="1">
    <source>
        <dbReference type="ARBA" id="ARBA00004752"/>
    </source>
</evidence>
<evidence type="ECO:0000313" key="10">
    <source>
        <dbReference type="EMBL" id="HIZ22945.1"/>
    </source>
</evidence>